<evidence type="ECO:0000256" key="3">
    <source>
        <dbReference type="ARBA" id="ARBA00023125"/>
    </source>
</evidence>
<reference evidence="6 8" key="1">
    <citation type="journal article" date="2015" name="Genome Announc.">
        <title>Genome Sequences of Two Pandoraea pnomenusa Isolates Recovered 11 Months Apart from a Cystic Fibrosis Patient.</title>
        <authorList>
            <person name="Ee R."/>
            <person name="Ambrose M."/>
            <person name="Lazenby J."/>
            <person name="Williams P."/>
            <person name="Chan K.G."/>
            <person name="Roddam L."/>
        </authorList>
    </citation>
    <scope>NUCLEOTIDE SEQUENCE [LARGE SCALE GENOMIC DNA]</scope>
    <source>
        <strain evidence="6 8">6399</strain>
    </source>
</reference>
<dbReference type="EMBL" id="CABPRW010000006">
    <property type="protein sequence ID" value="VVE20044.1"/>
    <property type="molecule type" value="Genomic_DNA"/>
</dbReference>
<gene>
    <name evidence="7" type="ORF">PFI31113_03061</name>
    <name evidence="6" type="ORF">PI93_000125</name>
</gene>
<protein>
    <submittedName>
        <fullName evidence="7">LysR family transcriptional regulator</fullName>
    </submittedName>
</protein>
<dbReference type="Pfam" id="PF00126">
    <property type="entry name" value="HTH_1"/>
    <property type="match status" value="1"/>
</dbReference>
<dbReference type="Gene3D" id="1.10.10.10">
    <property type="entry name" value="Winged helix-like DNA-binding domain superfamily/Winged helix DNA-binding domain"/>
    <property type="match status" value="1"/>
</dbReference>
<dbReference type="InterPro" id="IPR000847">
    <property type="entry name" value="LysR_HTH_N"/>
</dbReference>
<keyword evidence="8" id="KW-1185">Reference proteome</keyword>
<dbReference type="PRINTS" id="PR00039">
    <property type="entry name" value="HTHLYSR"/>
</dbReference>
<sequence>MDNPAFRFHLPELETFLVVLEEGQFSKAAERLCISQPTASSRVKKLESVLRVQLLVRTTRSVEPTEEGRLLQAAATEALSGLYDVLRQFRGRSEAARNRVIVAATPMIAATFLPQIIHSYCERFPDVSVQLRDMPYESVLKSVSDGAADLGVAAIDGEQDNLVFRALAEEPVVLIAPASHPITQVQKVTVEMLLPFRLILLARYGNLRQRLAQAFDERGAVFDAASAATLPTLLGMIDTGGFLTLMPRSLAESNARRNRTTLELADFHATRCYGSIVARKAVPTSAIKSFREHLHQEFETLMQGAGTAA</sequence>
<dbReference type="GO" id="GO:0005829">
    <property type="term" value="C:cytosol"/>
    <property type="evidence" value="ECO:0007669"/>
    <property type="project" value="TreeGrafter"/>
</dbReference>
<dbReference type="EMBL" id="CP047385">
    <property type="protein sequence ID" value="QHF15486.1"/>
    <property type="molecule type" value="Genomic_DNA"/>
</dbReference>
<dbReference type="Proteomes" id="UP000382577">
    <property type="component" value="Unassembled WGS sequence"/>
</dbReference>
<dbReference type="Proteomes" id="UP000035080">
    <property type="component" value="Chromosome"/>
</dbReference>
<evidence type="ECO:0000313" key="9">
    <source>
        <dbReference type="Proteomes" id="UP000382577"/>
    </source>
</evidence>
<dbReference type="PROSITE" id="PS50931">
    <property type="entry name" value="HTH_LYSR"/>
    <property type="match status" value="1"/>
</dbReference>
<name>A0A5E4W8V9_9BURK</name>
<dbReference type="AlphaFoldDB" id="A0A5E4W8V9"/>
<dbReference type="GO" id="GO:0003677">
    <property type="term" value="F:DNA binding"/>
    <property type="evidence" value="ECO:0007669"/>
    <property type="project" value="UniProtKB-KW"/>
</dbReference>
<organism evidence="7 9">
    <name type="scientific">Pandoraea fibrosis</name>
    <dbReference type="NCBI Taxonomy" id="1891094"/>
    <lineage>
        <taxon>Bacteria</taxon>
        <taxon>Pseudomonadati</taxon>
        <taxon>Pseudomonadota</taxon>
        <taxon>Betaproteobacteria</taxon>
        <taxon>Burkholderiales</taxon>
        <taxon>Burkholderiaceae</taxon>
        <taxon>Pandoraea</taxon>
    </lineage>
</organism>
<keyword evidence="3" id="KW-0238">DNA-binding</keyword>
<dbReference type="OrthoDB" id="8629411at2"/>
<dbReference type="InterPro" id="IPR036390">
    <property type="entry name" value="WH_DNA-bd_sf"/>
</dbReference>
<proteinExistence type="inferred from homology"/>
<evidence type="ECO:0000256" key="2">
    <source>
        <dbReference type="ARBA" id="ARBA00023015"/>
    </source>
</evidence>
<keyword evidence="2" id="KW-0805">Transcription regulation</keyword>
<evidence type="ECO:0000313" key="6">
    <source>
        <dbReference type="EMBL" id="QHF15486.1"/>
    </source>
</evidence>
<dbReference type="Gene3D" id="3.40.190.290">
    <property type="match status" value="1"/>
</dbReference>
<comment type="similarity">
    <text evidence="1">Belongs to the LysR transcriptional regulatory family.</text>
</comment>
<dbReference type="InterPro" id="IPR050950">
    <property type="entry name" value="HTH-type_LysR_regulators"/>
</dbReference>
<evidence type="ECO:0000256" key="4">
    <source>
        <dbReference type="ARBA" id="ARBA00023163"/>
    </source>
</evidence>
<dbReference type="PANTHER" id="PTHR30419:SF8">
    <property type="entry name" value="NITROGEN ASSIMILATION TRANSCRIPTIONAL ACTIVATOR-RELATED"/>
    <property type="match status" value="1"/>
</dbReference>
<reference evidence="6" key="2">
    <citation type="submission" date="2019-07" db="EMBL/GenBank/DDBJ databases">
        <title>Complete Genome Sequences of Clinical Pandoraea fibrosis Isolates.</title>
        <authorList>
            <person name="Pitt M.E."/>
            <person name="Nguyen S.H."/>
            <person name="Duarte T.P.S."/>
            <person name="Roddam L.F."/>
            <person name="Blaskovich M.A.T."/>
            <person name="Cooper M.A."/>
            <person name="Coin L.J.M."/>
        </authorList>
    </citation>
    <scope>NUCLEOTIDE SEQUENCE</scope>
    <source>
        <strain evidence="6">6399</strain>
    </source>
</reference>
<dbReference type="GO" id="GO:0003700">
    <property type="term" value="F:DNA-binding transcription factor activity"/>
    <property type="evidence" value="ECO:0007669"/>
    <property type="project" value="InterPro"/>
</dbReference>
<dbReference type="FunFam" id="1.10.10.10:FF:000001">
    <property type="entry name" value="LysR family transcriptional regulator"/>
    <property type="match status" value="1"/>
</dbReference>
<dbReference type="Pfam" id="PF03466">
    <property type="entry name" value="LysR_substrate"/>
    <property type="match status" value="1"/>
</dbReference>
<evidence type="ECO:0000259" key="5">
    <source>
        <dbReference type="PROSITE" id="PS50931"/>
    </source>
</evidence>
<dbReference type="InterPro" id="IPR036388">
    <property type="entry name" value="WH-like_DNA-bd_sf"/>
</dbReference>
<dbReference type="PANTHER" id="PTHR30419">
    <property type="entry name" value="HTH-TYPE TRANSCRIPTIONAL REGULATOR YBHD"/>
    <property type="match status" value="1"/>
</dbReference>
<dbReference type="SUPFAM" id="SSF53850">
    <property type="entry name" value="Periplasmic binding protein-like II"/>
    <property type="match status" value="1"/>
</dbReference>
<keyword evidence="4" id="KW-0804">Transcription</keyword>
<evidence type="ECO:0000256" key="1">
    <source>
        <dbReference type="ARBA" id="ARBA00009437"/>
    </source>
</evidence>
<accession>A0A5E4W8V9</accession>
<dbReference type="SUPFAM" id="SSF46785">
    <property type="entry name" value="Winged helix' DNA-binding domain"/>
    <property type="match status" value="1"/>
</dbReference>
<evidence type="ECO:0000313" key="8">
    <source>
        <dbReference type="Proteomes" id="UP000035080"/>
    </source>
</evidence>
<evidence type="ECO:0000313" key="7">
    <source>
        <dbReference type="EMBL" id="VVE20044.1"/>
    </source>
</evidence>
<feature type="domain" description="HTH lysR-type" evidence="5">
    <location>
        <begin position="13"/>
        <end position="65"/>
    </location>
</feature>
<reference evidence="7 9" key="3">
    <citation type="submission" date="2019-08" db="EMBL/GenBank/DDBJ databases">
        <authorList>
            <person name="Peeters C."/>
        </authorList>
    </citation>
    <scope>NUCLEOTIDE SEQUENCE [LARGE SCALE GENOMIC DNA]</scope>
    <source>
        <strain evidence="7 9">LMG 31113</strain>
    </source>
</reference>
<dbReference type="InterPro" id="IPR005119">
    <property type="entry name" value="LysR_subst-bd"/>
</dbReference>